<feature type="binding site" evidence="5">
    <location>
        <position position="417"/>
    </location>
    <ligand>
        <name>FAD</name>
        <dbReference type="ChEBI" id="CHEBI:57692"/>
    </ligand>
</feature>
<feature type="binding site" evidence="5">
    <location>
        <position position="387"/>
    </location>
    <ligand>
        <name>FAD</name>
        <dbReference type="ChEBI" id="CHEBI:57692"/>
    </ligand>
</feature>
<evidence type="ECO:0008006" key="10">
    <source>
        <dbReference type="Google" id="ProtNLM"/>
    </source>
</evidence>
<dbReference type="PROSITE" id="PS51384">
    <property type="entry name" value="FAD_FR"/>
    <property type="match status" value="1"/>
</dbReference>
<feature type="binding site" evidence="5">
    <location>
        <position position="388"/>
    </location>
    <ligand>
        <name>FAD</name>
        <dbReference type="ChEBI" id="CHEBI:57692"/>
    </ligand>
</feature>
<evidence type="ECO:0000256" key="3">
    <source>
        <dbReference type="ARBA" id="ARBA00022827"/>
    </source>
</evidence>
<dbReference type="CDD" id="cd06183">
    <property type="entry name" value="cyt_b5_reduct_like"/>
    <property type="match status" value="1"/>
</dbReference>
<dbReference type="SUPFAM" id="SSF55856">
    <property type="entry name" value="Cytochrome b5-like heme/steroid binding domain"/>
    <property type="match status" value="1"/>
</dbReference>
<feature type="binding site" evidence="5">
    <location>
        <position position="419"/>
    </location>
    <ligand>
        <name>FAD</name>
        <dbReference type="ChEBI" id="CHEBI:57692"/>
    </ligand>
</feature>
<name>A0AAE1Z6H0_SCHME</name>
<feature type="domain" description="Cytochrome b5 heme-binding" evidence="6">
    <location>
        <begin position="48"/>
        <end position="127"/>
    </location>
</feature>
<dbReference type="SMART" id="SM01117">
    <property type="entry name" value="Cyt-b5"/>
    <property type="match status" value="1"/>
</dbReference>
<dbReference type="SUPFAM" id="SSF63380">
    <property type="entry name" value="Riboflavin synthase domain-like"/>
    <property type="match status" value="1"/>
</dbReference>
<dbReference type="InterPro" id="IPR008333">
    <property type="entry name" value="Cbr1-like_FAD-bd_dom"/>
</dbReference>
<dbReference type="Gene3D" id="3.40.50.80">
    <property type="entry name" value="Nucleotide-binding domain of ferredoxin-NADP reductase (FNR) module"/>
    <property type="match status" value="1"/>
</dbReference>
<dbReference type="Proteomes" id="UP001292079">
    <property type="component" value="Unassembled WGS sequence"/>
</dbReference>
<keyword evidence="2 5" id="KW-0285">Flavoprotein</keyword>
<dbReference type="Gene3D" id="2.40.30.10">
    <property type="entry name" value="Translation factors"/>
    <property type="match status" value="1"/>
</dbReference>
<dbReference type="InterPro" id="IPR017938">
    <property type="entry name" value="Riboflavin_synthase-like_b-brl"/>
</dbReference>
<feature type="binding site" evidence="5">
    <location>
        <position position="427"/>
    </location>
    <ligand>
        <name>FAD</name>
        <dbReference type="ChEBI" id="CHEBI:57692"/>
    </ligand>
</feature>
<evidence type="ECO:0000313" key="8">
    <source>
        <dbReference type="EMBL" id="KAK4468481.1"/>
    </source>
</evidence>
<dbReference type="Pfam" id="PF00175">
    <property type="entry name" value="NAD_binding_1"/>
    <property type="match status" value="1"/>
</dbReference>
<reference evidence="8" key="2">
    <citation type="journal article" date="2023" name="Infect Dis Poverty">
        <title>Chromosome-scale genome of the human blood fluke Schistosoma mekongi and its implications for public health.</title>
        <authorList>
            <person name="Zhou M."/>
            <person name="Xu L."/>
            <person name="Xu D."/>
            <person name="Chen W."/>
            <person name="Khan J."/>
            <person name="Hu Y."/>
            <person name="Huang H."/>
            <person name="Wei H."/>
            <person name="Zhang Y."/>
            <person name="Chusongsang P."/>
            <person name="Tanasarnprasert K."/>
            <person name="Hu X."/>
            <person name="Limpanont Y."/>
            <person name="Lv Z."/>
        </authorList>
    </citation>
    <scope>NUCLEOTIDE SEQUENCE</scope>
    <source>
        <strain evidence="8">LV_2022a</strain>
    </source>
</reference>
<dbReference type="GO" id="GO:0016491">
    <property type="term" value="F:oxidoreductase activity"/>
    <property type="evidence" value="ECO:0007669"/>
    <property type="project" value="UniProtKB-KW"/>
</dbReference>
<gene>
    <name evidence="8" type="ORF">MN116_007684</name>
</gene>
<organism evidence="8 9">
    <name type="scientific">Schistosoma mekongi</name>
    <name type="common">Parasitic worm</name>
    <dbReference type="NCBI Taxonomy" id="38744"/>
    <lineage>
        <taxon>Eukaryota</taxon>
        <taxon>Metazoa</taxon>
        <taxon>Spiralia</taxon>
        <taxon>Lophotrochozoa</taxon>
        <taxon>Platyhelminthes</taxon>
        <taxon>Trematoda</taxon>
        <taxon>Digenea</taxon>
        <taxon>Strigeidida</taxon>
        <taxon>Schistosomatoidea</taxon>
        <taxon>Schistosomatidae</taxon>
        <taxon>Schistosoma</taxon>
    </lineage>
</organism>
<dbReference type="InterPro" id="IPR001834">
    <property type="entry name" value="CBR-like"/>
</dbReference>
<evidence type="ECO:0000256" key="4">
    <source>
        <dbReference type="ARBA" id="ARBA00023002"/>
    </source>
</evidence>
<evidence type="ECO:0000259" key="6">
    <source>
        <dbReference type="PROSITE" id="PS50255"/>
    </source>
</evidence>
<dbReference type="PANTHER" id="PTHR19370">
    <property type="entry name" value="NADH-CYTOCHROME B5 REDUCTASE"/>
    <property type="match status" value="1"/>
</dbReference>
<accession>A0AAE1Z6H0</accession>
<reference evidence="8" key="1">
    <citation type="submission" date="2022-04" db="EMBL/GenBank/DDBJ databases">
        <authorList>
            <person name="Xu L."/>
            <person name="Lv Z."/>
        </authorList>
    </citation>
    <scope>NUCLEOTIDE SEQUENCE</scope>
    <source>
        <strain evidence="8">LV_2022a</strain>
    </source>
</reference>
<dbReference type="Gene3D" id="3.10.120.10">
    <property type="entry name" value="Cytochrome b5-like heme/steroid binding domain"/>
    <property type="match status" value="1"/>
</dbReference>
<dbReference type="InterPro" id="IPR001199">
    <property type="entry name" value="Cyt_B5-like_heme/steroid-bd"/>
</dbReference>
<keyword evidence="4" id="KW-0560">Oxidoreductase</keyword>
<dbReference type="Pfam" id="PF00970">
    <property type="entry name" value="FAD_binding_6"/>
    <property type="match status" value="1"/>
</dbReference>
<comment type="cofactor">
    <cofactor evidence="1 5">
        <name>FAD</name>
        <dbReference type="ChEBI" id="CHEBI:57692"/>
    </cofactor>
</comment>
<comment type="caution">
    <text evidence="8">The sequence shown here is derived from an EMBL/GenBank/DDBJ whole genome shotgun (WGS) entry which is preliminary data.</text>
</comment>
<evidence type="ECO:0000256" key="5">
    <source>
        <dbReference type="PIRSR" id="PIRSR601834-1"/>
    </source>
</evidence>
<dbReference type="PROSITE" id="PS50255">
    <property type="entry name" value="CYTOCHROME_B5_2"/>
    <property type="match status" value="1"/>
</dbReference>
<dbReference type="InterPro" id="IPR036400">
    <property type="entry name" value="Cyt_B5-like_heme/steroid_sf"/>
</dbReference>
<dbReference type="Pfam" id="PF00173">
    <property type="entry name" value="Cyt-b5"/>
    <property type="match status" value="1"/>
</dbReference>
<dbReference type="SUPFAM" id="SSF52343">
    <property type="entry name" value="Ferredoxin reductase-like, C-terminal NADP-linked domain"/>
    <property type="match status" value="1"/>
</dbReference>
<feature type="binding site" evidence="5">
    <location>
        <position position="389"/>
    </location>
    <ligand>
        <name>FAD</name>
        <dbReference type="ChEBI" id="CHEBI:57692"/>
    </ligand>
</feature>
<dbReference type="EMBL" id="JALJAT010000006">
    <property type="protein sequence ID" value="KAK4468481.1"/>
    <property type="molecule type" value="Genomic_DNA"/>
</dbReference>
<evidence type="ECO:0000259" key="7">
    <source>
        <dbReference type="PROSITE" id="PS51384"/>
    </source>
</evidence>
<dbReference type="InterPro" id="IPR017927">
    <property type="entry name" value="FAD-bd_FR_type"/>
</dbReference>
<dbReference type="InterPro" id="IPR039261">
    <property type="entry name" value="FNR_nucleotide-bd"/>
</dbReference>
<dbReference type="AlphaFoldDB" id="A0AAE1Z6H0"/>
<feature type="binding site" evidence="5">
    <location>
        <position position="488"/>
    </location>
    <ligand>
        <name>FAD</name>
        <dbReference type="ChEBI" id="CHEBI:57692"/>
    </ligand>
</feature>
<evidence type="ECO:0000313" key="9">
    <source>
        <dbReference type="Proteomes" id="UP001292079"/>
    </source>
</evidence>
<dbReference type="InterPro" id="IPR001433">
    <property type="entry name" value="OxRdtase_FAD/NAD-bd"/>
</dbReference>
<feature type="domain" description="FAD-binding FR-type" evidence="7">
    <location>
        <begin position="332"/>
        <end position="451"/>
    </location>
</feature>
<proteinExistence type="predicted"/>
<sequence length="620" mass="70397">MENRPQCNISLDLIDNKELRSRIRKTMGIGHWNAYTRSDKYFSEQPTNVAIDSAELARHNKPDDMWIALDHQGKSIVYDITKFSLYHPGGVDVLLEYAGTDASEAFRTAHSYVSTNMISRLQRGYLIQSAPGRGSMPNQLSPFFIPSKIRLGSSKKPIWDWKEFDSHVELIIDYMNNKVFNNFENELDTLRILCTWTKIDDMKTNSRGILMLRTVLDREYHCLELSLRPQFHPDLSTLRLDHLQTDNSKLSLSPLAGSGEKTKLIINLAKISSTPPPSLSSSSSFSSLSLQPDIARLDLVESSAKIHCNTIGTVLRDVCIGFDTENSSVSNEIFFNCNILESHWLDNSCCYRLLWINWPEAQVNINIPIGYHVNVRLKNVEGNYVIRPYTPIGNDPTFTSTVNAHYQQQNVNKFCLLIKIYPNGEFSSLVSKTSENDRIEVSLPIGNFNNNLIKQIIHGYSKQLPNNDQLNKLNILHVIMLAAGSGITPMIRIINYLFANNNQHYLHTFKIHLIHFNRCQNDQVLVSYFESLSNCFPKNFSVTQVLSEPLCITECGDNTNWLYGHITDELCRQCLGNEVADNFGSQTMCLICGPSGFNDAAIKLTNSWSIPKERVHVFKG</sequence>
<evidence type="ECO:0000256" key="1">
    <source>
        <dbReference type="ARBA" id="ARBA00001974"/>
    </source>
</evidence>
<dbReference type="PRINTS" id="PR00406">
    <property type="entry name" value="CYTB5RDTASE"/>
</dbReference>
<evidence type="ECO:0000256" key="2">
    <source>
        <dbReference type="ARBA" id="ARBA00022630"/>
    </source>
</evidence>
<protein>
    <recommendedName>
        <fullName evidence="10">Cytochrome-b5 reductase</fullName>
    </recommendedName>
</protein>
<keyword evidence="9" id="KW-1185">Reference proteome</keyword>
<keyword evidence="3 5" id="KW-0274">FAD</keyword>